<protein>
    <submittedName>
        <fullName evidence="2">Uncharacterized protein</fullName>
    </submittedName>
</protein>
<dbReference type="AlphaFoldDB" id="A0AAE0EZU3"/>
<dbReference type="Proteomes" id="UP001190700">
    <property type="component" value="Unassembled WGS sequence"/>
</dbReference>
<accession>A0AAE0EZU3</accession>
<dbReference type="EMBL" id="LGRX02029373">
    <property type="protein sequence ID" value="KAK3246906.1"/>
    <property type="molecule type" value="Genomic_DNA"/>
</dbReference>
<keyword evidence="3" id="KW-1185">Reference proteome</keyword>
<evidence type="ECO:0000313" key="3">
    <source>
        <dbReference type="Proteomes" id="UP001190700"/>
    </source>
</evidence>
<sequence length="337" mass="36641">MEHDEHDDIDPEYHTFLQEHQDIDLEYLALGVELREFDAGSCLRRATAVQARTRCPVWQTGYATKPKTVAQKKTPEHIAILEKYYLDGLLIGPGRSCRAPNRDLLAAVNNASAYDKQLRLEQVTSWFSQRYSKQQSAIQNRAVNNTVDVVVATHGVGVEGGSGAVDATGAASTVATVAVVPQTVPQTPSLGKRALAASAKRLALMDLSLVALEKSRACEDIQSQESLVKKLKLDSLQGLLLALHDDASYSLPVARKEGHLQSVLAFLPIIPLLGAHALAASESEVAMETEAQAHHANHNSGDQHFGDATRQQPVMREDDDRVALELLGRILAQFSSS</sequence>
<organism evidence="2 3">
    <name type="scientific">Cymbomonas tetramitiformis</name>
    <dbReference type="NCBI Taxonomy" id="36881"/>
    <lineage>
        <taxon>Eukaryota</taxon>
        <taxon>Viridiplantae</taxon>
        <taxon>Chlorophyta</taxon>
        <taxon>Pyramimonadophyceae</taxon>
        <taxon>Pyramimonadales</taxon>
        <taxon>Pyramimonadaceae</taxon>
        <taxon>Cymbomonas</taxon>
    </lineage>
</organism>
<gene>
    <name evidence="2" type="ORF">CYMTET_43577</name>
</gene>
<name>A0AAE0EZU3_9CHLO</name>
<evidence type="ECO:0000256" key="1">
    <source>
        <dbReference type="SAM" id="MobiDB-lite"/>
    </source>
</evidence>
<reference evidence="2 3" key="1">
    <citation type="journal article" date="2015" name="Genome Biol. Evol.">
        <title>Comparative Genomics of a Bacterivorous Green Alga Reveals Evolutionary Causalities and Consequences of Phago-Mixotrophic Mode of Nutrition.</title>
        <authorList>
            <person name="Burns J.A."/>
            <person name="Paasch A."/>
            <person name="Narechania A."/>
            <person name="Kim E."/>
        </authorList>
    </citation>
    <scope>NUCLEOTIDE SEQUENCE [LARGE SCALE GENOMIC DNA]</scope>
    <source>
        <strain evidence="2 3">PLY_AMNH</strain>
    </source>
</reference>
<evidence type="ECO:0000313" key="2">
    <source>
        <dbReference type="EMBL" id="KAK3246906.1"/>
    </source>
</evidence>
<proteinExistence type="predicted"/>
<feature type="region of interest" description="Disordered" evidence="1">
    <location>
        <begin position="285"/>
        <end position="307"/>
    </location>
</feature>
<comment type="caution">
    <text evidence="2">The sequence shown here is derived from an EMBL/GenBank/DDBJ whole genome shotgun (WGS) entry which is preliminary data.</text>
</comment>